<keyword evidence="2" id="KW-0560">Oxidoreductase</keyword>
<dbReference type="EMBL" id="CAJNOB010000001">
    <property type="protein sequence ID" value="CAF0689791.1"/>
    <property type="molecule type" value="Genomic_DNA"/>
</dbReference>
<comment type="caution">
    <text evidence="4">The sequence shown here is derived from an EMBL/GenBank/DDBJ whole genome shotgun (WGS) entry which is preliminary data.</text>
</comment>
<dbReference type="Gene3D" id="3.40.50.720">
    <property type="entry name" value="NAD(P)-binding Rossmann-like Domain"/>
    <property type="match status" value="1"/>
</dbReference>
<dbReference type="PANTHER" id="PTHR43976">
    <property type="entry name" value="SHORT CHAIN DEHYDROGENASE"/>
    <property type="match status" value="1"/>
</dbReference>
<dbReference type="InterPro" id="IPR036291">
    <property type="entry name" value="NAD(P)-bd_dom_sf"/>
</dbReference>
<dbReference type="InterPro" id="IPR051911">
    <property type="entry name" value="SDR_oxidoreductase"/>
</dbReference>
<gene>
    <name evidence="4" type="ORF">MPNT_10369</name>
</gene>
<evidence type="ECO:0000256" key="3">
    <source>
        <dbReference type="RuleBase" id="RU000363"/>
    </source>
</evidence>
<dbReference type="PANTHER" id="PTHR43976:SF16">
    <property type="entry name" value="SHORT-CHAIN DEHYDROGENASE_REDUCTASE FAMILY PROTEIN"/>
    <property type="match status" value="1"/>
</dbReference>
<dbReference type="PRINTS" id="PR00080">
    <property type="entry name" value="SDRFAMILY"/>
</dbReference>
<evidence type="ECO:0000256" key="2">
    <source>
        <dbReference type="ARBA" id="ARBA00023002"/>
    </source>
</evidence>
<dbReference type="RefSeq" id="WP_174581793.1">
    <property type="nucleotide sequence ID" value="NZ_CAJNOB010000001.1"/>
</dbReference>
<evidence type="ECO:0000256" key="1">
    <source>
        <dbReference type="ARBA" id="ARBA00006484"/>
    </source>
</evidence>
<dbReference type="PRINTS" id="PR00081">
    <property type="entry name" value="GDHRDH"/>
</dbReference>
<dbReference type="AlphaFoldDB" id="A0A8J2BLZ7"/>
<evidence type="ECO:0000313" key="4">
    <source>
        <dbReference type="EMBL" id="CAF0689791.1"/>
    </source>
</evidence>
<evidence type="ECO:0000313" key="5">
    <source>
        <dbReference type="Proteomes" id="UP000663859"/>
    </source>
</evidence>
<name>A0A8J2BLZ7_9BACT</name>
<protein>
    <submittedName>
        <fullName evidence="4">Uncharacterized protein</fullName>
    </submittedName>
</protein>
<dbReference type="SUPFAM" id="SSF51735">
    <property type="entry name" value="NAD(P)-binding Rossmann-fold domains"/>
    <property type="match status" value="1"/>
</dbReference>
<proteinExistence type="inferred from homology"/>
<dbReference type="GO" id="GO:0016491">
    <property type="term" value="F:oxidoreductase activity"/>
    <property type="evidence" value="ECO:0007669"/>
    <property type="project" value="UniProtKB-KW"/>
</dbReference>
<dbReference type="Proteomes" id="UP000663859">
    <property type="component" value="Unassembled WGS sequence"/>
</dbReference>
<comment type="similarity">
    <text evidence="1 3">Belongs to the short-chain dehydrogenases/reductases (SDR) family.</text>
</comment>
<organism evidence="4 5">
    <name type="scientific">Candidatus Methylacidithermus pantelleriae</name>
    <dbReference type="NCBI Taxonomy" id="2744239"/>
    <lineage>
        <taxon>Bacteria</taxon>
        <taxon>Pseudomonadati</taxon>
        <taxon>Verrucomicrobiota</taxon>
        <taxon>Methylacidiphilae</taxon>
        <taxon>Methylacidiphilales</taxon>
        <taxon>Methylacidiphilaceae</taxon>
        <taxon>Candidatus Methylacidithermus</taxon>
    </lineage>
</organism>
<keyword evidence="5" id="KW-1185">Reference proteome</keyword>
<dbReference type="Pfam" id="PF00106">
    <property type="entry name" value="adh_short"/>
    <property type="match status" value="1"/>
</dbReference>
<sequence>MAPVGEWFVPNPCAMTKTVFLTGASRGIGYEIAQALLANGYEVWGTSRHPEYLFQKEHFHPVRLDLEDPEQLREAFQQAEAESGGFEVLINNAGLGLAGPIECFSPELLDRQYRVLLRGPWELVRMALPGMRKRGRGTIINVSSLAARFPVPFMGPYSVFKAGLSNLSLSLRLELAGTNIRVIDFQPGDLRTSMRSATRRLEGSELDPYQPWFDRVWDITGKRFEESPGPRLAAECLMAVLESPNPPPVVTVGTFFQARLGPLLARLAPPGWVEWFLRRYYGLP</sequence>
<accession>A0A8J2BLZ7</accession>
<reference evidence="4" key="1">
    <citation type="submission" date="2021-02" db="EMBL/GenBank/DDBJ databases">
        <authorList>
            <person name="Cremers G."/>
            <person name="Picone N."/>
        </authorList>
    </citation>
    <scope>NUCLEOTIDE SEQUENCE</scope>
    <source>
        <strain evidence="4">PQ17</strain>
    </source>
</reference>
<dbReference type="InterPro" id="IPR002347">
    <property type="entry name" value="SDR_fam"/>
</dbReference>